<dbReference type="EMBL" id="BMHI01000003">
    <property type="protein sequence ID" value="GGB29264.1"/>
    <property type="molecule type" value="Genomic_DNA"/>
</dbReference>
<dbReference type="AlphaFoldDB" id="A0A916T3Q8"/>
<feature type="transmembrane region" description="Helical" evidence="2">
    <location>
        <begin position="471"/>
        <end position="491"/>
    </location>
</feature>
<evidence type="ECO:0000313" key="4">
    <source>
        <dbReference type="Proteomes" id="UP000636793"/>
    </source>
</evidence>
<keyword evidence="2" id="KW-1133">Transmembrane helix</keyword>
<keyword evidence="4" id="KW-1185">Reference proteome</keyword>
<feature type="compositionally biased region" description="Pro residues" evidence="1">
    <location>
        <begin position="1"/>
        <end position="16"/>
    </location>
</feature>
<feature type="transmembrane region" description="Helical" evidence="2">
    <location>
        <begin position="99"/>
        <end position="118"/>
    </location>
</feature>
<feature type="transmembrane region" description="Helical" evidence="2">
    <location>
        <begin position="325"/>
        <end position="341"/>
    </location>
</feature>
<feature type="transmembrane region" description="Helical" evidence="2">
    <location>
        <begin position="369"/>
        <end position="389"/>
    </location>
</feature>
<protein>
    <recommendedName>
        <fullName evidence="5">DUF2339 domain-containing protein</fullName>
    </recommendedName>
</protein>
<feature type="transmembrane region" description="Helical" evidence="2">
    <location>
        <begin position="439"/>
        <end position="459"/>
    </location>
</feature>
<proteinExistence type="predicted"/>
<name>A0A916T3Q8_9MICO</name>
<evidence type="ECO:0000313" key="3">
    <source>
        <dbReference type="EMBL" id="GGB29264.1"/>
    </source>
</evidence>
<feature type="transmembrane region" description="Helical" evidence="2">
    <location>
        <begin position="150"/>
        <end position="172"/>
    </location>
</feature>
<reference evidence="3" key="1">
    <citation type="journal article" date="2014" name="Int. J. Syst. Evol. Microbiol.">
        <title>Complete genome sequence of Corynebacterium casei LMG S-19264T (=DSM 44701T), isolated from a smear-ripened cheese.</title>
        <authorList>
            <consortium name="US DOE Joint Genome Institute (JGI-PGF)"/>
            <person name="Walter F."/>
            <person name="Albersmeier A."/>
            <person name="Kalinowski J."/>
            <person name="Ruckert C."/>
        </authorList>
    </citation>
    <scope>NUCLEOTIDE SEQUENCE</scope>
    <source>
        <strain evidence="3">CGMCC 1.15085</strain>
    </source>
</reference>
<feature type="transmembrane region" description="Helical" evidence="2">
    <location>
        <begin position="124"/>
        <end position="143"/>
    </location>
</feature>
<keyword evidence="2" id="KW-0472">Membrane</keyword>
<feature type="transmembrane region" description="Helical" evidence="2">
    <location>
        <begin position="297"/>
        <end position="316"/>
    </location>
</feature>
<dbReference type="PANTHER" id="PTHR38434">
    <property type="entry name" value="BLL2549 PROTEIN"/>
    <property type="match status" value="1"/>
</dbReference>
<feature type="transmembrane region" description="Helical" evidence="2">
    <location>
        <begin position="498"/>
        <end position="517"/>
    </location>
</feature>
<keyword evidence="2" id="KW-0812">Transmembrane</keyword>
<feature type="transmembrane region" description="Helical" evidence="2">
    <location>
        <begin position="347"/>
        <end position="364"/>
    </location>
</feature>
<evidence type="ECO:0008006" key="5">
    <source>
        <dbReference type="Google" id="ProtNLM"/>
    </source>
</evidence>
<feature type="transmembrane region" description="Helical" evidence="2">
    <location>
        <begin position="67"/>
        <end position="87"/>
    </location>
</feature>
<evidence type="ECO:0000256" key="2">
    <source>
        <dbReference type="SAM" id="Phobius"/>
    </source>
</evidence>
<organism evidence="3 4">
    <name type="scientific">Flexivirga endophytica</name>
    <dbReference type="NCBI Taxonomy" id="1849103"/>
    <lineage>
        <taxon>Bacteria</taxon>
        <taxon>Bacillati</taxon>
        <taxon>Actinomycetota</taxon>
        <taxon>Actinomycetes</taxon>
        <taxon>Micrococcales</taxon>
        <taxon>Dermacoccaceae</taxon>
        <taxon>Flexivirga</taxon>
    </lineage>
</organism>
<feature type="transmembrane region" description="Helical" evidence="2">
    <location>
        <begin position="529"/>
        <end position="547"/>
    </location>
</feature>
<feature type="transmembrane region" description="Helical" evidence="2">
    <location>
        <begin position="221"/>
        <end position="241"/>
    </location>
</feature>
<feature type="transmembrane region" description="Helical" evidence="2">
    <location>
        <begin position="247"/>
        <end position="267"/>
    </location>
</feature>
<accession>A0A916T3Q8</accession>
<gene>
    <name evidence="3" type="ORF">GCM10011492_19530</name>
</gene>
<sequence>MPPANQFPGRPGPHPTNPFAGPASPYQQGGAGPAMPRPALPPYPVRPPVMKPHKAPWWQREGVVSKLLVLAGGAITLIGVVMLLVIAARAGLLNPQVRVGGGAALSVALIAAALRVHGRPGGSIGGTALAGTGIAGLFIVTVAMTSFYEWLPALAGLALAGVIAGAAGALAVHWRSELLAITVTVAVASLAPVLTGGVTLSLVWFLVILQAAGVWPERLRGWCYLGFVRTLPAVGVALVYISEFRSISSLPAVLTIAGLGMLSLVVSIGKDDELHAACFASAVLPIAAQLSHLDRPVAVLTGGAVAAVMAAVAFAVPQLGTVRRIALGGVAGLLAMESAFVFTDGSWLPVLLLLPGLLVTAIAVSSKSIVTTVFGLAFGVVGGAAYIYFANPAALAFAGRADVELSHATMIGGVLLATWAVLAAQALMGSALQVRPTIAAVGAGVVGLYGATAAFVSFGSSVAGTAGFHTAHLGVTVLWVSVAMFLMGLGIRLPRYGAASLGAGLLLTGCSIAKLFLFDLQAMSGATRAATFIVVGLVLLFAGSRYAQAYARMRGGDKAAPVAQH</sequence>
<dbReference type="InterPro" id="IPR019286">
    <property type="entry name" value="DUF2339_TM"/>
</dbReference>
<feature type="transmembrane region" description="Helical" evidence="2">
    <location>
        <begin position="178"/>
        <end position="209"/>
    </location>
</feature>
<feature type="region of interest" description="Disordered" evidence="1">
    <location>
        <begin position="1"/>
        <end position="39"/>
    </location>
</feature>
<dbReference type="Proteomes" id="UP000636793">
    <property type="component" value="Unassembled WGS sequence"/>
</dbReference>
<dbReference type="PANTHER" id="PTHR38434:SF1">
    <property type="entry name" value="BLL2549 PROTEIN"/>
    <property type="match status" value="1"/>
</dbReference>
<reference evidence="3" key="2">
    <citation type="submission" date="2020-09" db="EMBL/GenBank/DDBJ databases">
        <authorList>
            <person name="Sun Q."/>
            <person name="Zhou Y."/>
        </authorList>
    </citation>
    <scope>NUCLEOTIDE SEQUENCE</scope>
    <source>
        <strain evidence="3">CGMCC 1.15085</strain>
    </source>
</reference>
<evidence type="ECO:0000256" key="1">
    <source>
        <dbReference type="SAM" id="MobiDB-lite"/>
    </source>
</evidence>
<comment type="caution">
    <text evidence="3">The sequence shown here is derived from an EMBL/GenBank/DDBJ whole genome shotgun (WGS) entry which is preliminary data.</text>
</comment>
<feature type="transmembrane region" description="Helical" evidence="2">
    <location>
        <begin position="409"/>
        <end position="427"/>
    </location>
</feature>